<dbReference type="SUPFAM" id="SSF52540">
    <property type="entry name" value="P-loop containing nucleoside triphosphate hydrolases"/>
    <property type="match status" value="1"/>
</dbReference>
<dbReference type="EMBL" id="WKPR01000009">
    <property type="protein sequence ID" value="MSB19949.1"/>
    <property type="molecule type" value="Genomic_DNA"/>
</dbReference>
<evidence type="ECO:0000256" key="1">
    <source>
        <dbReference type="ARBA" id="ARBA00022741"/>
    </source>
</evidence>
<feature type="domain" description="ATP-dependent RecD2 DNA helicase OB-fold" evidence="6">
    <location>
        <begin position="18"/>
        <end position="96"/>
    </location>
</feature>
<dbReference type="PANTHER" id="PTHR43788">
    <property type="entry name" value="DNA2/NAM7 HELICASE FAMILY MEMBER"/>
    <property type="match status" value="1"/>
</dbReference>
<dbReference type="Proteomes" id="UP000434475">
    <property type="component" value="Unassembled WGS sequence"/>
</dbReference>
<dbReference type="Pfam" id="PF14490">
    <property type="entry name" value="HHH_RecD2"/>
    <property type="match status" value="1"/>
</dbReference>
<name>A0A6I2R219_FLAPL</name>
<accession>A0A6I2R219</accession>
<dbReference type="PANTHER" id="PTHR43788:SF6">
    <property type="entry name" value="DNA HELICASE B"/>
    <property type="match status" value="1"/>
</dbReference>
<proteinExistence type="predicted"/>
<dbReference type="InterPro" id="IPR027417">
    <property type="entry name" value="P-loop_NTPase"/>
</dbReference>
<dbReference type="CDD" id="cd18809">
    <property type="entry name" value="SF1_C_RecD"/>
    <property type="match status" value="1"/>
</dbReference>
<dbReference type="Gene3D" id="3.40.50.300">
    <property type="entry name" value="P-loop containing nucleotide triphosphate hydrolases"/>
    <property type="match status" value="2"/>
</dbReference>
<keyword evidence="1" id="KW-0547">Nucleotide-binding</keyword>
<evidence type="ECO:0000259" key="5">
    <source>
        <dbReference type="Pfam" id="PF18335"/>
    </source>
</evidence>
<dbReference type="InterPro" id="IPR050534">
    <property type="entry name" value="Coronavir_polyprotein_1ab"/>
</dbReference>
<dbReference type="CDD" id="cd17933">
    <property type="entry name" value="DEXSc_RecD-like"/>
    <property type="match status" value="1"/>
</dbReference>
<sequence>MGGGVIHMLPNVQTFDIRVKRVKFHRDDTLQTVFDGEVLEWRPRKKEWTPTRQVVTCSGYFFNLIENDHIHVKAEEVEHELYGPQWQVYLSERVTPGTEAEMLKFLTSIKGIGQVIGRRLIDAFGLDVISTILTDATCLNTLGLPQPAKDALYRAIVENKSFEKLLIFLQGHGLAPKYATQIYRMYESHAVEKIKDNPYALYLDKVIDFPAAARLDDSLSYSSPESYRNQALLLAILREDSEGNGNLYAEEDALLGMAEDYIRRKLFGTRFPTPTASTLEEALRELASGGAVITDHILGEGRPVYLYRNFQAERAIGERLFELMDSPKKLWAPKSDILSAITWAQGSLRLTAEQKGAIHSAFVSPVSILTGGPGTGKTQALQVLVQAAKKLWPGVDIRICAPTGKAAMRAQELTGAKASTIHRALGYPHNNLRQDELVCDFLIADEYSMCDADLCSWLLRALNSSARLLIVGDHEQLPSVGPGLVLRDMIQSEMVPVNRLTQVFRQGGGSLIVHNAHAIIKSRPGAAPRELNWSAGKGGSFYFIQANDHYKIQRMLVKAVKRMLDEGFSLDQITVISPIHGSPVGTDAMNAILQEELNPRALGIGCMAYQSDRCGELRPRDKVIQMRNDYDLEVFNGETGVVKKVDYSPVKAVLVEFPGPREVWYSAQQVEELDLAYSITAHRSQGSEFDAVVIPICRTLLYNVDKNVMYTAITRAKKRVVLVGDREALDVSLAQAGSMDRNSHLALRIQEEFLAT</sequence>
<dbReference type="GO" id="GO:0005524">
    <property type="term" value="F:ATP binding"/>
    <property type="evidence" value="ECO:0007669"/>
    <property type="project" value="UniProtKB-KW"/>
</dbReference>
<evidence type="ECO:0000259" key="3">
    <source>
        <dbReference type="Pfam" id="PF13538"/>
    </source>
</evidence>
<dbReference type="GO" id="GO:0009338">
    <property type="term" value="C:exodeoxyribonuclease V complex"/>
    <property type="evidence" value="ECO:0007669"/>
    <property type="project" value="TreeGrafter"/>
</dbReference>
<evidence type="ECO:0000256" key="2">
    <source>
        <dbReference type="ARBA" id="ARBA00022840"/>
    </source>
</evidence>
<evidence type="ECO:0000259" key="4">
    <source>
        <dbReference type="Pfam" id="PF14490"/>
    </source>
</evidence>
<dbReference type="InterPro" id="IPR055446">
    <property type="entry name" value="RecD2_N_OB"/>
</dbReference>
<feature type="domain" description="UvrD-like helicase C-terminal" evidence="3">
    <location>
        <begin position="676"/>
        <end position="723"/>
    </location>
</feature>
<evidence type="ECO:0000313" key="7">
    <source>
        <dbReference type="EMBL" id="MSB19949.1"/>
    </source>
</evidence>
<dbReference type="GO" id="GO:0017116">
    <property type="term" value="F:single-stranded DNA helicase activity"/>
    <property type="evidence" value="ECO:0007669"/>
    <property type="project" value="TreeGrafter"/>
</dbReference>
<evidence type="ECO:0000313" key="8">
    <source>
        <dbReference type="Proteomes" id="UP000434475"/>
    </source>
</evidence>
<evidence type="ECO:0000259" key="6">
    <source>
        <dbReference type="Pfam" id="PF23139"/>
    </source>
</evidence>
<dbReference type="PROSITE" id="PS50890">
    <property type="entry name" value="PUA"/>
    <property type="match status" value="1"/>
</dbReference>
<dbReference type="InterPro" id="IPR027785">
    <property type="entry name" value="UvrD-like_helicase_C"/>
</dbReference>
<feature type="domain" description="ATP-dependent RecD2 DNA helicase SH3" evidence="5">
    <location>
        <begin position="589"/>
        <end position="657"/>
    </location>
</feature>
<reference evidence="7 8" key="1">
    <citation type="journal article" date="2019" name="Nat. Med.">
        <title>A library of human gut bacterial isolates paired with longitudinal multiomics data enables mechanistic microbiome research.</title>
        <authorList>
            <person name="Poyet M."/>
            <person name="Groussin M."/>
            <person name="Gibbons S.M."/>
            <person name="Avila-Pacheco J."/>
            <person name="Jiang X."/>
            <person name="Kearney S.M."/>
            <person name="Perrotta A.R."/>
            <person name="Berdy B."/>
            <person name="Zhao S."/>
            <person name="Lieberman T.D."/>
            <person name="Swanson P.K."/>
            <person name="Smith M."/>
            <person name="Roesemann S."/>
            <person name="Alexander J.E."/>
            <person name="Rich S.A."/>
            <person name="Livny J."/>
            <person name="Vlamakis H."/>
            <person name="Clish C."/>
            <person name="Bullock K."/>
            <person name="Deik A."/>
            <person name="Scott J."/>
            <person name="Pierce K.A."/>
            <person name="Xavier R.J."/>
            <person name="Alm E.J."/>
        </authorList>
    </citation>
    <scope>NUCLEOTIDE SEQUENCE [LARGE SCALE GENOMIC DNA]</scope>
    <source>
        <strain evidence="7 8">BIOML-A2</strain>
    </source>
</reference>
<comment type="caution">
    <text evidence="7">The sequence shown here is derived from an EMBL/GenBank/DDBJ whole genome shotgun (WGS) entry which is preliminary data.</text>
</comment>
<dbReference type="Pfam" id="PF18335">
    <property type="entry name" value="SH3_13"/>
    <property type="match status" value="1"/>
</dbReference>
<dbReference type="Pfam" id="PF23139">
    <property type="entry name" value="OB_YrrC"/>
    <property type="match status" value="1"/>
</dbReference>
<dbReference type="Gene3D" id="2.30.30.940">
    <property type="match status" value="1"/>
</dbReference>
<organism evidence="7 8">
    <name type="scientific">Flavonifractor plautii</name>
    <name type="common">Fusobacterium plautii</name>
    <dbReference type="NCBI Taxonomy" id="292800"/>
    <lineage>
        <taxon>Bacteria</taxon>
        <taxon>Bacillati</taxon>
        <taxon>Bacillota</taxon>
        <taxon>Clostridia</taxon>
        <taxon>Eubacteriales</taxon>
        <taxon>Oscillospiraceae</taxon>
        <taxon>Flavonifractor</taxon>
    </lineage>
</organism>
<dbReference type="Pfam" id="PF13538">
    <property type="entry name" value="UvrD_C_2"/>
    <property type="match status" value="1"/>
</dbReference>
<dbReference type="AlphaFoldDB" id="A0A6I2R219"/>
<protein>
    <submittedName>
        <fullName evidence="7">AAA family ATPase</fullName>
    </submittedName>
</protein>
<dbReference type="GO" id="GO:0006310">
    <property type="term" value="P:DNA recombination"/>
    <property type="evidence" value="ECO:0007669"/>
    <property type="project" value="TreeGrafter"/>
</dbReference>
<dbReference type="InterPro" id="IPR041451">
    <property type="entry name" value="RecD2_SH13"/>
</dbReference>
<keyword evidence="2" id="KW-0067">ATP-binding</keyword>
<gene>
    <name evidence="7" type="ORF">GKE97_10525</name>
</gene>
<dbReference type="Pfam" id="PF13604">
    <property type="entry name" value="AAA_30"/>
    <property type="match status" value="1"/>
</dbReference>
<dbReference type="InterPro" id="IPR029493">
    <property type="entry name" value="RecD2-like_HHH"/>
</dbReference>
<feature type="domain" description="ATP-dependent RecD2 DNA helicase-like helix-hairpin-helix" evidence="4">
    <location>
        <begin position="158"/>
        <end position="248"/>
    </location>
</feature>